<dbReference type="InterPro" id="IPR008258">
    <property type="entry name" value="Transglycosylase_SLT_dom_1"/>
</dbReference>
<comment type="similarity">
    <text evidence="1">Belongs to the transglycosylase Slt family.</text>
</comment>
<dbReference type="RefSeq" id="WP_183494376.1">
    <property type="nucleotide sequence ID" value="NZ_JACIFF010000001.1"/>
</dbReference>
<dbReference type="CDD" id="cd16894">
    <property type="entry name" value="MltD-like"/>
    <property type="match status" value="1"/>
</dbReference>
<dbReference type="PANTHER" id="PTHR37423:SF2">
    <property type="entry name" value="MEMBRANE-BOUND LYTIC MUREIN TRANSGLYCOSYLASE C"/>
    <property type="match status" value="1"/>
</dbReference>
<evidence type="ECO:0000256" key="1">
    <source>
        <dbReference type="ARBA" id="ARBA00007734"/>
    </source>
</evidence>
<keyword evidence="4" id="KW-1185">Reference proteome</keyword>
<dbReference type="SUPFAM" id="SSF53955">
    <property type="entry name" value="Lysozyme-like"/>
    <property type="match status" value="1"/>
</dbReference>
<dbReference type="AlphaFoldDB" id="A0A840E2G8"/>
<evidence type="ECO:0000313" key="4">
    <source>
        <dbReference type="Proteomes" id="UP000576209"/>
    </source>
</evidence>
<evidence type="ECO:0000259" key="2">
    <source>
        <dbReference type="Pfam" id="PF01464"/>
    </source>
</evidence>
<accession>A0A840E2G8</accession>
<protein>
    <recommendedName>
        <fullName evidence="2">Transglycosylase SLT domain-containing protein</fullName>
    </recommendedName>
</protein>
<dbReference type="EMBL" id="JACIFF010000001">
    <property type="protein sequence ID" value="MBB4078153.1"/>
    <property type="molecule type" value="Genomic_DNA"/>
</dbReference>
<organism evidence="3 4">
    <name type="scientific">Neolewinella aquimaris</name>
    <dbReference type="NCBI Taxonomy" id="1835722"/>
    <lineage>
        <taxon>Bacteria</taxon>
        <taxon>Pseudomonadati</taxon>
        <taxon>Bacteroidota</taxon>
        <taxon>Saprospiria</taxon>
        <taxon>Saprospirales</taxon>
        <taxon>Lewinellaceae</taxon>
        <taxon>Neolewinella</taxon>
    </lineage>
</organism>
<reference evidence="3 4" key="1">
    <citation type="submission" date="2020-08" db="EMBL/GenBank/DDBJ databases">
        <title>Genomic Encyclopedia of Type Strains, Phase IV (KMG-IV): sequencing the most valuable type-strain genomes for metagenomic binning, comparative biology and taxonomic classification.</title>
        <authorList>
            <person name="Goeker M."/>
        </authorList>
    </citation>
    <scope>NUCLEOTIDE SEQUENCE [LARGE SCALE GENOMIC DNA]</scope>
    <source>
        <strain evidence="3 4">DSM 105137</strain>
    </source>
</reference>
<sequence length="312" mass="35068">MKALLGGIGFGLVFLIFWLVLLSTGRQQEATSAQLSTEVSPPTTGLPQLVRAIDLTGPFTFAGQEVPVDNFDVRERLDLELTRNAYFHRNTLLLLKRRTRYFPTIERILAEAGVPDDLKYLAAAESTLTEAVSPAGAKGVWQFMAPTGRAYGLRIDGEVDERFHLEKATRAATLYLKDYYKKFEDWHKVAAAYNMGGPNLSKWLERQRAEAIYDLDINAETMQYVFRIVALKTILEDPESFGYHLEASDTYPSLDDFRTVTVDRSVSNLGDFALAQGTTYRLLKRYNPWLISGSLSVDPDKPVEVRIPTGSN</sequence>
<proteinExistence type="inferred from homology"/>
<dbReference type="Proteomes" id="UP000576209">
    <property type="component" value="Unassembled WGS sequence"/>
</dbReference>
<comment type="caution">
    <text evidence="3">The sequence shown here is derived from an EMBL/GenBank/DDBJ whole genome shotgun (WGS) entry which is preliminary data.</text>
</comment>
<dbReference type="Pfam" id="PF01464">
    <property type="entry name" value="SLT"/>
    <property type="match status" value="1"/>
</dbReference>
<gene>
    <name evidence="3" type="ORF">GGR28_000754</name>
</gene>
<name>A0A840E2G8_9BACT</name>
<dbReference type="Gene3D" id="1.10.530.10">
    <property type="match status" value="1"/>
</dbReference>
<feature type="domain" description="Transglycosylase SLT" evidence="2">
    <location>
        <begin position="113"/>
        <end position="213"/>
    </location>
</feature>
<dbReference type="PANTHER" id="PTHR37423">
    <property type="entry name" value="SOLUBLE LYTIC MUREIN TRANSGLYCOSYLASE-RELATED"/>
    <property type="match status" value="1"/>
</dbReference>
<dbReference type="InterPro" id="IPR023346">
    <property type="entry name" value="Lysozyme-like_dom_sf"/>
</dbReference>
<evidence type="ECO:0000313" key="3">
    <source>
        <dbReference type="EMBL" id="MBB4078153.1"/>
    </source>
</evidence>